<dbReference type="Pfam" id="PF01300">
    <property type="entry name" value="Sua5_yciO_yrdC"/>
    <property type="match status" value="1"/>
</dbReference>
<feature type="domain" description="YrdC-like" evidence="11">
    <location>
        <begin position="210"/>
        <end position="397"/>
    </location>
</feature>
<dbReference type="Gene3D" id="3.30.110.120">
    <property type="match status" value="1"/>
</dbReference>
<comment type="catalytic activity">
    <reaction evidence="9">
        <text>an acyl phosphate + H2O = a carboxylate + phosphate + H(+)</text>
        <dbReference type="Rhea" id="RHEA:14965"/>
        <dbReference type="ChEBI" id="CHEBI:15377"/>
        <dbReference type="ChEBI" id="CHEBI:15378"/>
        <dbReference type="ChEBI" id="CHEBI:29067"/>
        <dbReference type="ChEBI" id="CHEBI:43474"/>
        <dbReference type="ChEBI" id="CHEBI:59918"/>
        <dbReference type="EC" id="3.6.1.7"/>
    </reaction>
</comment>
<dbReference type="InterPro" id="IPR017945">
    <property type="entry name" value="DHBP_synth_RibB-like_a/b_dom"/>
</dbReference>
<dbReference type="EC" id="6.2.-.-" evidence="8"/>
<gene>
    <name evidence="12" type="primary">hypF_1</name>
    <name evidence="12" type="ORF">GCM10009838_57030</name>
</gene>
<dbReference type="InterPro" id="IPR055128">
    <property type="entry name" value="HypF_C_2"/>
</dbReference>
<dbReference type="InterPro" id="IPR006070">
    <property type="entry name" value="Sua5-like_dom"/>
</dbReference>
<dbReference type="SUPFAM" id="SSF54975">
    <property type="entry name" value="Acylphosphatase/BLUF domain-like"/>
    <property type="match status" value="1"/>
</dbReference>
<dbReference type="PANTHER" id="PTHR42959">
    <property type="entry name" value="CARBAMOYLTRANSFERASE"/>
    <property type="match status" value="1"/>
</dbReference>
<comment type="catalytic activity">
    <reaction evidence="7">
        <text>C-terminal L-cysteinyl-[HypE protein] + carbamoyl phosphate + ATP + H2O = C-terminal S-carboxamide-L-cysteinyl-[HypE protein] + AMP + phosphate + diphosphate + H(+)</text>
        <dbReference type="Rhea" id="RHEA:55636"/>
        <dbReference type="Rhea" id="RHEA-COMP:14247"/>
        <dbReference type="Rhea" id="RHEA-COMP:14392"/>
        <dbReference type="ChEBI" id="CHEBI:15377"/>
        <dbReference type="ChEBI" id="CHEBI:15378"/>
        <dbReference type="ChEBI" id="CHEBI:30616"/>
        <dbReference type="ChEBI" id="CHEBI:33019"/>
        <dbReference type="ChEBI" id="CHEBI:43474"/>
        <dbReference type="ChEBI" id="CHEBI:58228"/>
        <dbReference type="ChEBI" id="CHEBI:76913"/>
        <dbReference type="ChEBI" id="CHEBI:139126"/>
        <dbReference type="ChEBI" id="CHEBI:456215"/>
    </reaction>
</comment>
<accession>A0ABN2SI80</accession>
<evidence type="ECO:0000256" key="6">
    <source>
        <dbReference type="ARBA" id="ARBA00022833"/>
    </source>
</evidence>
<proteinExistence type="inferred from homology"/>
<evidence type="ECO:0000256" key="4">
    <source>
        <dbReference type="ARBA" id="ARBA00022723"/>
    </source>
</evidence>
<feature type="active site" evidence="9">
    <location>
        <position position="48"/>
    </location>
</feature>
<dbReference type="EMBL" id="BAAAQM010000038">
    <property type="protein sequence ID" value="GAA1986977.1"/>
    <property type="molecule type" value="Genomic_DNA"/>
</dbReference>
<reference evidence="12 13" key="1">
    <citation type="journal article" date="2019" name="Int. J. Syst. Evol. Microbiol.">
        <title>The Global Catalogue of Microorganisms (GCM) 10K type strain sequencing project: providing services to taxonomists for standard genome sequencing and annotation.</title>
        <authorList>
            <consortium name="The Broad Institute Genomics Platform"/>
            <consortium name="The Broad Institute Genome Sequencing Center for Infectious Disease"/>
            <person name="Wu L."/>
            <person name="Ma J."/>
        </authorList>
    </citation>
    <scope>NUCLEOTIDE SEQUENCE [LARGE SCALE GENOMIC DNA]</scope>
    <source>
        <strain evidence="12 13">JCM 16013</strain>
    </source>
</reference>
<dbReference type="PIRSF" id="PIRSF006256">
    <property type="entry name" value="CMPcnvr_hdrg_mat"/>
    <property type="match status" value="1"/>
</dbReference>
<feature type="active site" evidence="9">
    <location>
        <position position="30"/>
    </location>
</feature>
<dbReference type="PANTHER" id="PTHR42959:SF1">
    <property type="entry name" value="CARBAMOYLTRANSFERASE HYPF"/>
    <property type="match status" value="1"/>
</dbReference>
<comment type="caution">
    <text evidence="12">The sequence shown here is derived from an EMBL/GenBank/DDBJ whole genome shotgun (WGS) entry which is preliminary data.</text>
</comment>
<sequence>MRIAAPHEPGPEKTRILVRVQGVVQGVGYRPFVYGLACRLGLGGFVGNDGRGVVIEAEGDPGALNRLVDALTGQAPPLARVERVDVAPLAPLGQTGFSISASERSGPRTVLVAPDTATCAACLSEMADPADRRHAYAFTNCTDCGPRYSIVRELPYDRRGTTMAAFTLCGPCEREYEDPLDRRFHAQPVCCPECGPRLRLRSGDGTELPGDPVKGAAELLAGGSIVAIKGLGGYHLAVAAADETAVRTLRHRKHREERPLALMVADVAAARRLCEVDGAGESLLIDAARPIVLLERRHETGAAVAPSVAPGQRSLGVMLPYTPLHHLLTAAHPDPLVMTSGNLSDEPIAYRDDDALRRLAGVADAFLVHDRAIHTRIDDSVLRVSRGAALPIRRSRGYAPAPLTLPWGFPRDVLACGPELKNTFCLGRDRHAFLSHHIGDLENHETLRSFAEGVEHMRKLFSVTPRAVVHDLHPEYLSTKYALDYGDLDEEVELVAVQHHHAHIAACLADNETAGPVIGVAFDGLGMGDDGTLWGGEFLVADLAGYTRAAHLATVPMPGGARAVREPWRMGAAYLDAVFGSEWPDVAPVRAMAARRGERFGQVVAAARAGLNAPLTSSAGRLFDAAAALAGVRDVVSYEGQAAVEFEQMADRSECGCYVARIESGAPLVVQGGDLVESVLTDVGAGVPTPVVAARFHNGLAATVVEVCELIRRDTALDTVALSGGVFQNVLLVERCVTGLEAAGFSVLTHRRVPPNDGGISLGQAAVCGARDRLR</sequence>
<evidence type="ECO:0000256" key="3">
    <source>
        <dbReference type="ARBA" id="ARBA00022598"/>
    </source>
</evidence>
<feature type="domain" description="Acylphosphatase-like" evidence="10">
    <location>
        <begin position="15"/>
        <end position="101"/>
    </location>
</feature>
<keyword evidence="13" id="KW-1185">Reference proteome</keyword>
<evidence type="ECO:0000259" key="11">
    <source>
        <dbReference type="PROSITE" id="PS51163"/>
    </source>
</evidence>
<evidence type="ECO:0000256" key="9">
    <source>
        <dbReference type="PROSITE-ProRule" id="PRU00520"/>
    </source>
</evidence>
<dbReference type="Gene3D" id="3.30.420.40">
    <property type="match status" value="1"/>
</dbReference>
<dbReference type="InterPro" id="IPR051060">
    <property type="entry name" value="Carbamoyltrans_HypF-like"/>
</dbReference>
<dbReference type="InterPro" id="IPR011125">
    <property type="entry name" value="Znf_HypF"/>
</dbReference>
<name>A0ABN2SI80_9ACTN</name>
<evidence type="ECO:0000256" key="2">
    <source>
        <dbReference type="ARBA" id="ARBA00008097"/>
    </source>
</evidence>
<dbReference type="NCBIfam" id="TIGR00143">
    <property type="entry name" value="hypF"/>
    <property type="match status" value="1"/>
</dbReference>
<protein>
    <recommendedName>
        <fullName evidence="8">Carbamoyltransferase</fullName>
        <ecNumber evidence="8">6.2.-.-</ecNumber>
    </recommendedName>
</protein>
<evidence type="ECO:0000313" key="13">
    <source>
        <dbReference type="Proteomes" id="UP001499854"/>
    </source>
</evidence>
<keyword evidence="5" id="KW-0863">Zinc-finger</keyword>
<keyword evidence="9" id="KW-0378">Hydrolase</keyword>
<keyword evidence="6" id="KW-0862">Zinc</keyword>
<evidence type="ECO:0000256" key="8">
    <source>
        <dbReference type="PIRNR" id="PIRNR006256"/>
    </source>
</evidence>
<keyword evidence="3" id="KW-0436">Ligase</keyword>
<dbReference type="InterPro" id="IPR004421">
    <property type="entry name" value="Carbamoyltransferase_HypF"/>
</dbReference>
<dbReference type="Pfam" id="PF22521">
    <property type="entry name" value="HypF_C_2"/>
    <property type="match status" value="1"/>
</dbReference>
<comment type="similarity">
    <text evidence="2 8">Belongs to the carbamoyltransferase HypF family.</text>
</comment>
<dbReference type="InterPro" id="IPR036046">
    <property type="entry name" value="Acylphosphatase-like_dom_sf"/>
</dbReference>
<dbReference type="InterPro" id="IPR041440">
    <property type="entry name" value="HypF_C"/>
</dbReference>
<dbReference type="RefSeq" id="WP_344660217.1">
    <property type="nucleotide sequence ID" value="NZ_BAAAQM010000038.1"/>
</dbReference>
<dbReference type="Pfam" id="PF07503">
    <property type="entry name" value="zf-HYPF"/>
    <property type="match status" value="2"/>
</dbReference>
<evidence type="ECO:0000256" key="1">
    <source>
        <dbReference type="ARBA" id="ARBA00004711"/>
    </source>
</evidence>
<evidence type="ECO:0000313" key="12">
    <source>
        <dbReference type="EMBL" id="GAA1986977.1"/>
    </source>
</evidence>
<dbReference type="Gene3D" id="3.30.420.360">
    <property type="match status" value="1"/>
</dbReference>
<dbReference type="Gene3D" id="3.90.870.50">
    <property type="match status" value="1"/>
</dbReference>
<dbReference type="Pfam" id="PF00708">
    <property type="entry name" value="Acylphosphatase"/>
    <property type="match status" value="1"/>
</dbReference>
<dbReference type="Proteomes" id="UP001499854">
    <property type="component" value="Unassembled WGS sequence"/>
</dbReference>
<dbReference type="Pfam" id="PF17788">
    <property type="entry name" value="HypF_C"/>
    <property type="match status" value="1"/>
</dbReference>
<dbReference type="SUPFAM" id="SSF55821">
    <property type="entry name" value="YrdC/RibB"/>
    <property type="match status" value="1"/>
</dbReference>
<evidence type="ECO:0000259" key="10">
    <source>
        <dbReference type="PROSITE" id="PS51160"/>
    </source>
</evidence>
<dbReference type="InterPro" id="IPR001792">
    <property type="entry name" value="Acylphosphatase-like_dom"/>
</dbReference>
<keyword evidence="4" id="KW-0479">Metal-binding</keyword>
<comment type="pathway">
    <text evidence="1">Protein modification; [NiFe] hydrogenase maturation.</text>
</comment>
<evidence type="ECO:0000256" key="5">
    <source>
        <dbReference type="ARBA" id="ARBA00022771"/>
    </source>
</evidence>
<dbReference type="PROSITE" id="PS51163">
    <property type="entry name" value="YRDC"/>
    <property type="match status" value="1"/>
</dbReference>
<evidence type="ECO:0000256" key="7">
    <source>
        <dbReference type="ARBA" id="ARBA00048220"/>
    </source>
</evidence>
<organism evidence="12 13">
    <name type="scientific">Catenulispora subtropica</name>
    <dbReference type="NCBI Taxonomy" id="450798"/>
    <lineage>
        <taxon>Bacteria</taxon>
        <taxon>Bacillati</taxon>
        <taxon>Actinomycetota</taxon>
        <taxon>Actinomycetes</taxon>
        <taxon>Catenulisporales</taxon>
        <taxon>Catenulisporaceae</taxon>
        <taxon>Catenulispora</taxon>
    </lineage>
</organism>
<dbReference type="PROSITE" id="PS51160">
    <property type="entry name" value="ACYLPHOSPHATASE_3"/>
    <property type="match status" value="1"/>
</dbReference>